<organism evidence="6">
    <name type="scientific">marine metagenome</name>
    <dbReference type="NCBI Taxonomy" id="408172"/>
    <lineage>
        <taxon>unclassified sequences</taxon>
        <taxon>metagenomes</taxon>
        <taxon>ecological metagenomes</taxon>
    </lineage>
</organism>
<evidence type="ECO:0000256" key="4">
    <source>
        <dbReference type="ARBA" id="ARBA00023239"/>
    </source>
</evidence>
<dbReference type="PROSITE" id="PS51891">
    <property type="entry name" value="CENP_V_GFA"/>
    <property type="match status" value="1"/>
</dbReference>
<accession>A0A382LI05</accession>
<evidence type="ECO:0000256" key="3">
    <source>
        <dbReference type="ARBA" id="ARBA00022833"/>
    </source>
</evidence>
<proteinExistence type="inferred from homology"/>
<dbReference type="Pfam" id="PF04828">
    <property type="entry name" value="GFA"/>
    <property type="match status" value="1"/>
</dbReference>
<name>A0A382LI05_9ZZZZ</name>
<reference evidence="6" key="1">
    <citation type="submission" date="2018-05" db="EMBL/GenBank/DDBJ databases">
        <authorList>
            <person name="Lanie J.A."/>
            <person name="Ng W.-L."/>
            <person name="Kazmierczak K.M."/>
            <person name="Andrzejewski T.M."/>
            <person name="Davidsen T.M."/>
            <person name="Wayne K.J."/>
            <person name="Tettelin H."/>
            <person name="Glass J.I."/>
            <person name="Rusch D."/>
            <person name="Podicherti R."/>
            <person name="Tsui H.-C.T."/>
            <person name="Winkler M.E."/>
        </authorList>
    </citation>
    <scope>NUCLEOTIDE SEQUENCE</scope>
</reference>
<protein>
    <recommendedName>
        <fullName evidence="5">CENP-V/GFA domain-containing protein</fullName>
    </recommendedName>
</protein>
<dbReference type="GO" id="GO:0016846">
    <property type="term" value="F:carbon-sulfur lyase activity"/>
    <property type="evidence" value="ECO:0007669"/>
    <property type="project" value="InterPro"/>
</dbReference>
<keyword evidence="4" id="KW-0456">Lyase</keyword>
<comment type="similarity">
    <text evidence="1">Belongs to the Gfa family.</text>
</comment>
<evidence type="ECO:0000313" key="6">
    <source>
        <dbReference type="EMBL" id="SVC35475.1"/>
    </source>
</evidence>
<evidence type="ECO:0000259" key="5">
    <source>
        <dbReference type="PROSITE" id="PS51891"/>
    </source>
</evidence>
<dbReference type="InterPro" id="IPR006913">
    <property type="entry name" value="CENP-V/GFA"/>
</dbReference>
<dbReference type="PANTHER" id="PTHR33337:SF40">
    <property type="entry name" value="CENP-V_GFA DOMAIN-CONTAINING PROTEIN-RELATED"/>
    <property type="match status" value="1"/>
</dbReference>
<dbReference type="Gene3D" id="3.90.1590.10">
    <property type="entry name" value="glutathione-dependent formaldehyde- activating enzyme (gfa)"/>
    <property type="match status" value="1"/>
</dbReference>
<evidence type="ECO:0000256" key="1">
    <source>
        <dbReference type="ARBA" id="ARBA00005495"/>
    </source>
</evidence>
<evidence type="ECO:0000256" key="2">
    <source>
        <dbReference type="ARBA" id="ARBA00022723"/>
    </source>
</evidence>
<dbReference type="PANTHER" id="PTHR33337">
    <property type="entry name" value="GFA DOMAIN-CONTAINING PROTEIN"/>
    <property type="match status" value="1"/>
</dbReference>
<dbReference type="SUPFAM" id="SSF51316">
    <property type="entry name" value="Mss4-like"/>
    <property type="match status" value="1"/>
</dbReference>
<feature type="domain" description="CENP-V/GFA" evidence="5">
    <location>
        <begin position="9"/>
        <end position="111"/>
    </location>
</feature>
<sequence>MTDTETSKFSGHCLCGSVSFEFSAEPEYPHCCHCDDCRRASGSIYGSFVYVSAEALQVTGEMRSYEHQNDQSSTMTKYFCPSCGSHIIGTNSKTPERRAVWVGVINDPTWFKPEVYFYASKKLPHAPVDPEVETFDKMWSR</sequence>
<dbReference type="GO" id="GO:0046872">
    <property type="term" value="F:metal ion binding"/>
    <property type="evidence" value="ECO:0007669"/>
    <property type="project" value="UniProtKB-KW"/>
</dbReference>
<dbReference type="EMBL" id="UINC01086742">
    <property type="protein sequence ID" value="SVC35475.1"/>
    <property type="molecule type" value="Genomic_DNA"/>
</dbReference>
<keyword evidence="3" id="KW-0862">Zinc</keyword>
<gene>
    <name evidence="6" type="ORF">METZ01_LOCUS288329</name>
</gene>
<dbReference type="AlphaFoldDB" id="A0A382LI05"/>
<dbReference type="InterPro" id="IPR011057">
    <property type="entry name" value="Mss4-like_sf"/>
</dbReference>
<keyword evidence="2" id="KW-0479">Metal-binding</keyword>